<evidence type="ECO:0000313" key="4">
    <source>
        <dbReference type="Proteomes" id="UP000191518"/>
    </source>
</evidence>
<reference evidence="4" key="1">
    <citation type="journal article" date="2017" name="Nat. Microbiol.">
        <title>Global analysis of biosynthetic gene clusters reveals vast potential of secondary metabolite production in Penicillium species.</title>
        <authorList>
            <person name="Nielsen J.C."/>
            <person name="Grijseels S."/>
            <person name="Prigent S."/>
            <person name="Ji B."/>
            <person name="Dainat J."/>
            <person name="Nielsen K.F."/>
            <person name="Frisvad J.C."/>
            <person name="Workman M."/>
            <person name="Nielsen J."/>
        </authorList>
    </citation>
    <scope>NUCLEOTIDE SEQUENCE [LARGE SCALE GENOMIC DNA]</scope>
    <source>
        <strain evidence="4">IBT 29486</strain>
    </source>
</reference>
<accession>A0A1V6S4C0</accession>
<dbReference type="PANTHER" id="PTHR43677:SF4">
    <property type="entry name" value="QUINONE OXIDOREDUCTASE-LIKE PROTEIN 2"/>
    <property type="match status" value="1"/>
</dbReference>
<dbReference type="InterPro" id="IPR036291">
    <property type="entry name" value="NAD(P)-bd_dom_sf"/>
</dbReference>
<dbReference type="Pfam" id="PF08240">
    <property type="entry name" value="ADH_N"/>
    <property type="match status" value="1"/>
</dbReference>
<comment type="caution">
    <text evidence="3">The sequence shown here is derived from an EMBL/GenBank/DDBJ whole genome shotgun (WGS) entry which is preliminary data.</text>
</comment>
<dbReference type="GO" id="GO:0016491">
    <property type="term" value="F:oxidoreductase activity"/>
    <property type="evidence" value="ECO:0007669"/>
    <property type="project" value="InterPro"/>
</dbReference>
<dbReference type="Pfam" id="PF00107">
    <property type="entry name" value="ADH_zinc_N"/>
    <property type="match status" value="1"/>
</dbReference>
<name>A0A1V6S4C0_9EURO</name>
<sequence>MATIRKVVITEFGDVDVVKIFETTCSPPAPGFVQIATEYSGFTGGDISMRKGIYPDQDPAPLTPGYCLVGKVQALGEGCTTIKEGDIVAVLTKYDAQAELVNQPEKYCIKVPDGLDHQQVTALMCDWSTGYAMANQTAKVRKGQRVFIHGLSGAVGCGLMILCSLLGAEVYGTASERNHEFVRAYGATPFVYTDKKWMNTMKALSGANAVFDPLGFESFEESYSILTADGIVVAYGNNMDSLAGKKPRDPTEAIMNMMSWNSDSSTGRKTTFFGLTRDSPTYASNISALMEMMMKGKFQVPIKKIWAMEDVQTAHRQWGGGHGIGSVLIKVQDL</sequence>
<dbReference type="CDD" id="cd08273">
    <property type="entry name" value="MDR8"/>
    <property type="match status" value="1"/>
</dbReference>
<dbReference type="Gene3D" id="3.40.50.720">
    <property type="entry name" value="NAD(P)-binding Rossmann-like Domain"/>
    <property type="match status" value="1"/>
</dbReference>
<dbReference type="SUPFAM" id="SSF51735">
    <property type="entry name" value="NAD(P)-binding Rossmann-fold domains"/>
    <property type="match status" value="1"/>
</dbReference>
<dbReference type="AlphaFoldDB" id="A0A1V6S4C0"/>
<dbReference type="STRING" id="29845.A0A1V6S4C0"/>
<dbReference type="Proteomes" id="UP000191518">
    <property type="component" value="Unassembled WGS sequence"/>
</dbReference>
<evidence type="ECO:0000259" key="2">
    <source>
        <dbReference type="SMART" id="SM00829"/>
    </source>
</evidence>
<keyword evidence="1" id="KW-1133">Transmembrane helix</keyword>
<dbReference type="InterPro" id="IPR020843">
    <property type="entry name" value="ER"/>
</dbReference>
<dbReference type="OrthoDB" id="203908at2759"/>
<feature type="domain" description="Enoyl reductase (ER)" evidence="2">
    <location>
        <begin position="13"/>
        <end position="329"/>
    </location>
</feature>
<evidence type="ECO:0000256" key="1">
    <source>
        <dbReference type="SAM" id="Phobius"/>
    </source>
</evidence>
<gene>
    <name evidence="3" type="ORF">PENVUL_c008G04558</name>
</gene>
<organism evidence="3 4">
    <name type="scientific">Penicillium vulpinum</name>
    <dbReference type="NCBI Taxonomy" id="29845"/>
    <lineage>
        <taxon>Eukaryota</taxon>
        <taxon>Fungi</taxon>
        <taxon>Dikarya</taxon>
        <taxon>Ascomycota</taxon>
        <taxon>Pezizomycotina</taxon>
        <taxon>Eurotiomycetes</taxon>
        <taxon>Eurotiomycetidae</taxon>
        <taxon>Eurotiales</taxon>
        <taxon>Aspergillaceae</taxon>
        <taxon>Penicillium</taxon>
    </lineage>
</organism>
<dbReference type="PANTHER" id="PTHR43677">
    <property type="entry name" value="SHORT-CHAIN DEHYDROGENASE/REDUCTASE"/>
    <property type="match status" value="1"/>
</dbReference>
<evidence type="ECO:0000313" key="3">
    <source>
        <dbReference type="EMBL" id="OQE08905.1"/>
    </source>
</evidence>
<keyword evidence="1" id="KW-0812">Transmembrane</keyword>
<protein>
    <recommendedName>
        <fullName evidence="2">Enoyl reductase (ER) domain-containing protein</fullName>
    </recommendedName>
</protein>
<dbReference type="InterPro" id="IPR051397">
    <property type="entry name" value="Zn-ADH-like_protein"/>
</dbReference>
<feature type="transmembrane region" description="Helical" evidence="1">
    <location>
        <begin position="146"/>
        <end position="168"/>
    </location>
</feature>
<dbReference type="SMART" id="SM00829">
    <property type="entry name" value="PKS_ER"/>
    <property type="match status" value="1"/>
</dbReference>
<dbReference type="InterPro" id="IPR011032">
    <property type="entry name" value="GroES-like_sf"/>
</dbReference>
<dbReference type="EMBL" id="MDYP01000008">
    <property type="protein sequence ID" value="OQE08905.1"/>
    <property type="molecule type" value="Genomic_DNA"/>
</dbReference>
<keyword evidence="4" id="KW-1185">Reference proteome</keyword>
<dbReference type="GO" id="GO:0005739">
    <property type="term" value="C:mitochondrion"/>
    <property type="evidence" value="ECO:0007669"/>
    <property type="project" value="TreeGrafter"/>
</dbReference>
<dbReference type="InterPro" id="IPR013154">
    <property type="entry name" value="ADH-like_N"/>
</dbReference>
<dbReference type="InterPro" id="IPR013149">
    <property type="entry name" value="ADH-like_C"/>
</dbReference>
<proteinExistence type="predicted"/>
<dbReference type="SUPFAM" id="SSF50129">
    <property type="entry name" value="GroES-like"/>
    <property type="match status" value="1"/>
</dbReference>
<keyword evidence="1" id="KW-0472">Membrane</keyword>
<dbReference type="Gene3D" id="3.90.180.10">
    <property type="entry name" value="Medium-chain alcohol dehydrogenases, catalytic domain"/>
    <property type="match status" value="1"/>
</dbReference>